<feature type="compositionally biased region" description="Low complexity" evidence="1">
    <location>
        <begin position="180"/>
        <end position="196"/>
    </location>
</feature>
<evidence type="ECO:0000313" key="3">
    <source>
        <dbReference type="EMBL" id="KGM52607.1"/>
    </source>
</evidence>
<evidence type="ECO:0008006" key="5">
    <source>
        <dbReference type="Google" id="ProtNLM"/>
    </source>
</evidence>
<feature type="chain" id="PRO_5001969244" description="Secreted protein" evidence="2">
    <location>
        <begin position="20"/>
        <end position="208"/>
    </location>
</feature>
<name>A0A0A0ETW4_9GAMM</name>
<accession>A0A0A0ETW4</accession>
<gene>
    <name evidence="3" type="ORF">N792_05990</name>
</gene>
<comment type="caution">
    <text evidence="3">The sequence shown here is derived from an EMBL/GenBank/DDBJ whole genome shotgun (WGS) entry which is preliminary data.</text>
</comment>
<keyword evidence="2" id="KW-0732">Signal</keyword>
<organism evidence="3 4">
    <name type="scientific">Lysobacter concretionis Ko07 = DSM 16239</name>
    <dbReference type="NCBI Taxonomy" id="1122185"/>
    <lineage>
        <taxon>Bacteria</taxon>
        <taxon>Pseudomonadati</taxon>
        <taxon>Pseudomonadota</taxon>
        <taxon>Gammaproteobacteria</taxon>
        <taxon>Lysobacterales</taxon>
        <taxon>Lysobacteraceae</taxon>
        <taxon>Novilysobacter</taxon>
    </lineage>
</organism>
<evidence type="ECO:0000313" key="4">
    <source>
        <dbReference type="Proteomes" id="UP000030017"/>
    </source>
</evidence>
<dbReference type="AlphaFoldDB" id="A0A0A0ETW4"/>
<dbReference type="Proteomes" id="UP000030017">
    <property type="component" value="Unassembled WGS sequence"/>
</dbReference>
<sequence>MLRVAIAFVLFTSAGLAHAQVAQCGALLAPAIPVQQTVTAPVTAEFSTPSRQLGAPTGVLSQALNESLSVDQVLFRLQVESCGNVASIVPAPSPASLPATTAGSIVPGAVATPAVPGVAGSESAATPAAVDATDPAAYKPRTEFDNTPWRFDMNQNGQRMTADAFAAWMESKGVRVAKGAPKPAAAEAPVAEGEAVIPAQPATPENDE</sequence>
<dbReference type="EMBL" id="AVPS01000003">
    <property type="protein sequence ID" value="KGM52607.1"/>
    <property type="molecule type" value="Genomic_DNA"/>
</dbReference>
<evidence type="ECO:0000256" key="1">
    <source>
        <dbReference type="SAM" id="MobiDB-lite"/>
    </source>
</evidence>
<protein>
    <recommendedName>
        <fullName evidence="5">Secreted protein</fullName>
    </recommendedName>
</protein>
<feature type="signal peptide" evidence="2">
    <location>
        <begin position="1"/>
        <end position="19"/>
    </location>
</feature>
<reference evidence="3 4" key="1">
    <citation type="submission" date="2013-08" db="EMBL/GenBank/DDBJ databases">
        <title>Genome sequencing of Lysobacter.</title>
        <authorList>
            <person name="Zhang S."/>
            <person name="Wang G."/>
        </authorList>
    </citation>
    <scope>NUCLEOTIDE SEQUENCE [LARGE SCALE GENOMIC DNA]</scope>
    <source>
        <strain evidence="3 4">Ko07</strain>
    </source>
</reference>
<keyword evidence="4" id="KW-1185">Reference proteome</keyword>
<evidence type="ECO:0000256" key="2">
    <source>
        <dbReference type="SAM" id="SignalP"/>
    </source>
</evidence>
<proteinExistence type="predicted"/>
<feature type="region of interest" description="Disordered" evidence="1">
    <location>
        <begin position="180"/>
        <end position="208"/>
    </location>
</feature>